<keyword evidence="3" id="KW-1003">Cell membrane</keyword>
<feature type="transmembrane region" description="Helical" evidence="7">
    <location>
        <begin position="6"/>
        <end position="28"/>
    </location>
</feature>
<evidence type="ECO:0000256" key="6">
    <source>
        <dbReference type="ARBA" id="ARBA00023136"/>
    </source>
</evidence>
<protein>
    <recommendedName>
        <fullName evidence="7">UPF0056 membrane protein</fullName>
    </recommendedName>
</protein>
<accession>A0A2H9YST2</accession>
<dbReference type="EMBL" id="PHRG01000003">
    <property type="protein sequence ID" value="PJO75675.1"/>
    <property type="molecule type" value="Genomic_DNA"/>
</dbReference>
<dbReference type="GeneID" id="97176589"/>
<dbReference type="Proteomes" id="UP000242351">
    <property type="component" value="Unassembled WGS sequence"/>
</dbReference>
<name>A0A2H9YST2_9GAMM</name>
<keyword evidence="5 7" id="KW-1133">Transmembrane helix</keyword>
<dbReference type="Proteomes" id="UP000243446">
    <property type="component" value="Unassembled WGS sequence"/>
</dbReference>
<evidence type="ECO:0000313" key="10">
    <source>
        <dbReference type="Proteomes" id="UP000242351"/>
    </source>
</evidence>
<dbReference type="GO" id="GO:0005886">
    <property type="term" value="C:plasma membrane"/>
    <property type="evidence" value="ECO:0007669"/>
    <property type="project" value="UniProtKB-SubCell"/>
</dbReference>
<comment type="subcellular location">
    <subcellularLocation>
        <location evidence="1 7">Cell membrane</location>
        <topology evidence="1 7">Multi-pass membrane protein</topology>
    </subcellularLocation>
</comment>
<evidence type="ECO:0000256" key="7">
    <source>
        <dbReference type="RuleBase" id="RU362048"/>
    </source>
</evidence>
<dbReference type="EMBL" id="PGOZ01000007">
    <property type="protein sequence ID" value="PJI32628.1"/>
    <property type="molecule type" value="Genomic_DNA"/>
</dbReference>
<evidence type="ECO:0000256" key="4">
    <source>
        <dbReference type="ARBA" id="ARBA00022692"/>
    </source>
</evidence>
<feature type="transmembrane region" description="Helical" evidence="7">
    <location>
        <begin position="110"/>
        <end position="131"/>
    </location>
</feature>
<reference evidence="9 11" key="1">
    <citation type="submission" date="2017-11" db="EMBL/GenBank/DDBJ databases">
        <title>Revising the taxonomy of the Acinetobacter lwoffii group: the description of Acinetobacter pseudolwoffii sp. nov. and emended description of Acinetobacter lwoffii.</title>
        <authorList>
            <person name="Nemec A."/>
            <person name="Radolfova-Krizova L."/>
        </authorList>
    </citation>
    <scope>NUCLEOTIDE SEQUENCE [LARGE SCALE GENOMIC DNA]</scope>
    <source>
        <strain evidence="9 11">ANC 5044</strain>
    </source>
</reference>
<comment type="caution">
    <text evidence="9">The sequence shown here is derived from an EMBL/GenBank/DDBJ whole genome shotgun (WGS) entry which is preliminary data.</text>
</comment>
<feature type="transmembrane region" description="Helical" evidence="7">
    <location>
        <begin position="179"/>
        <end position="200"/>
    </location>
</feature>
<accession>A0A2H9ULQ8</accession>
<evidence type="ECO:0000256" key="5">
    <source>
        <dbReference type="ARBA" id="ARBA00022989"/>
    </source>
</evidence>
<evidence type="ECO:0000313" key="8">
    <source>
        <dbReference type="EMBL" id="PJI32628.1"/>
    </source>
</evidence>
<proteinExistence type="inferred from homology"/>
<reference evidence="8 10" key="3">
    <citation type="submission" date="2017-12" db="EMBL/GenBank/DDBJ databases">
        <title>Revising the taxonomy of the Acinetobacter lwoffii group: the description of Acinetobacter pseudolwoffii sp. nov. and emended description of Acinetobacter lwoffii.</title>
        <authorList>
            <person name="Nemec A."/>
        </authorList>
    </citation>
    <scope>NUCLEOTIDE SEQUENCE [LARGE SCALE GENOMIC DNA]</scope>
    <source>
        <strain evidence="8 10">ANC 5347</strain>
    </source>
</reference>
<keyword evidence="6 7" id="KW-0472">Membrane</keyword>
<evidence type="ECO:0000256" key="3">
    <source>
        <dbReference type="ARBA" id="ARBA00022475"/>
    </source>
</evidence>
<gene>
    <name evidence="8" type="ORF">CU320_07160</name>
    <name evidence="9" type="ORF">CWI32_08580</name>
</gene>
<dbReference type="PANTHER" id="PTHR33508:SF1">
    <property type="entry name" value="UPF0056 MEMBRANE PROTEIN YHCE"/>
    <property type="match status" value="1"/>
</dbReference>
<keyword evidence="4 7" id="KW-0812">Transmembrane</keyword>
<sequence length="202" mass="22405">MSESLHAFALFFSLLNPFLMSIYMLGIIRNSEAKVFNMALIQGSLISFIVFIIFAKTGEAFFQEVLHVRFESFQIFGGIIFLVIGYRYVFEGADTIGVMRGAPHHLAGTIAMPFMIGPGTISAAVITGIQLSLWQTMLVIFLTLFLTCSLLILMKYLHDHLQHKYSNYIDLYVDIVGRVAALLIGTIAIDMIVTGVNGIIQG</sequence>
<evidence type="ECO:0000256" key="1">
    <source>
        <dbReference type="ARBA" id="ARBA00004651"/>
    </source>
</evidence>
<dbReference type="RefSeq" id="WP_100357603.1">
    <property type="nucleotide sequence ID" value="NZ_CBDBYO010000004.1"/>
</dbReference>
<dbReference type="PANTHER" id="PTHR33508">
    <property type="entry name" value="UPF0056 MEMBRANE PROTEIN YHCE"/>
    <property type="match status" value="1"/>
</dbReference>
<feature type="transmembrane region" description="Helical" evidence="7">
    <location>
        <begin position="73"/>
        <end position="90"/>
    </location>
</feature>
<evidence type="ECO:0000256" key="2">
    <source>
        <dbReference type="ARBA" id="ARBA00009784"/>
    </source>
</evidence>
<organism evidence="9 11">
    <name type="scientific">Acinetobacter pseudolwoffii</name>
    <dbReference type="NCBI Taxonomy" id="2053287"/>
    <lineage>
        <taxon>Bacteria</taxon>
        <taxon>Pseudomonadati</taxon>
        <taxon>Pseudomonadota</taxon>
        <taxon>Gammaproteobacteria</taxon>
        <taxon>Moraxellales</taxon>
        <taxon>Moraxellaceae</taxon>
        <taxon>Acinetobacter</taxon>
    </lineage>
</organism>
<feature type="transmembrane region" description="Helical" evidence="7">
    <location>
        <begin position="137"/>
        <end position="158"/>
    </location>
</feature>
<reference evidence="8 10" key="2">
    <citation type="submission" date="2017-11" db="EMBL/GenBank/DDBJ databases">
        <authorList>
            <person name="Han C.G."/>
        </authorList>
    </citation>
    <scope>NUCLEOTIDE SEQUENCE [LARGE SCALE GENOMIC DNA]</scope>
    <source>
        <strain evidence="8 10">ANC 5347</strain>
    </source>
</reference>
<dbReference type="Pfam" id="PF01914">
    <property type="entry name" value="MarC"/>
    <property type="match status" value="1"/>
</dbReference>
<feature type="transmembrane region" description="Helical" evidence="7">
    <location>
        <begin position="35"/>
        <end position="53"/>
    </location>
</feature>
<evidence type="ECO:0000313" key="9">
    <source>
        <dbReference type="EMBL" id="PJO75675.1"/>
    </source>
</evidence>
<dbReference type="InterPro" id="IPR002771">
    <property type="entry name" value="Multi_antbiot-R_MarC"/>
</dbReference>
<comment type="similarity">
    <text evidence="2 7">Belongs to the UPF0056 (MarC) family.</text>
</comment>
<dbReference type="AlphaFoldDB" id="A0A2H9YST2"/>
<evidence type="ECO:0000313" key="11">
    <source>
        <dbReference type="Proteomes" id="UP000243446"/>
    </source>
</evidence>